<name>A0A4Y3TNZ2_9PROT</name>
<gene>
    <name evidence="1" type="ORF">AOR01nite_19710</name>
</gene>
<dbReference type="AlphaFoldDB" id="A0A4Y3TNZ2"/>
<accession>A0A4Y3TNZ2</accession>
<keyword evidence="2" id="KW-1185">Reference proteome</keyword>
<proteinExistence type="predicted"/>
<evidence type="ECO:0000313" key="2">
    <source>
        <dbReference type="Proteomes" id="UP000317617"/>
    </source>
</evidence>
<comment type="caution">
    <text evidence="1">The sequence shown here is derived from an EMBL/GenBank/DDBJ whole genome shotgun (WGS) entry which is preliminary data.</text>
</comment>
<reference evidence="1 2" key="1">
    <citation type="submission" date="2019-06" db="EMBL/GenBank/DDBJ databases">
        <title>Whole genome shotgun sequence of Acetobacter orleanensis NBRC 13752.</title>
        <authorList>
            <person name="Hosoyama A."/>
            <person name="Uohara A."/>
            <person name="Ohji S."/>
            <person name="Ichikawa N."/>
        </authorList>
    </citation>
    <scope>NUCLEOTIDE SEQUENCE [LARGE SCALE GENOMIC DNA]</scope>
    <source>
        <strain evidence="1 2">NBRC 13752</strain>
    </source>
</reference>
<dbReference type="Proteomes" id="UP000317617">
    <property type="component" value="Unassembled WGS sequence"/>
</dbReference>
<dbReference type="EMBL" id="BJMU01000012">
    <property type="protein sequence ID" value="GEB83494.1"/>
    <property type="molecule type" value="Genomic_DNA"/>
</dbReference>
<sequence>MVRLDGLVAHIDFTRRVIPHQNDGQTGGDAMLIMERTHLLADLLPKGGGKAFAVDEGRLMVRRKGGRRAHRHCCGQSGKIRLKDVSAIRKKTQADNGEACKQAK</sequence>
<protein>
    <submittedName>
        <fullName evidence="1">Uncharacterized protein</fullName>
    </submittedName>
</protein>
<organism evidence="1 2">
    <name type="scientific">Acetobacter orleanensis</name>
    <dbReference type="NCBI Taxonomy" id="104099"/>
    <lineage>
        <taxon>Bacteria</taxon>
        <taxon>Pseudomonadati</taxon>
        <taxon>Pseudomonadota</taxon>
        <taxon>Alphaproteobacteria</taxon>
        <taxon>Acetobacterales</taxon>
        <taxon>Acetobacteraceae</taxon>
        <taxon>Acetobacter</taxon>
    </lineage>
</organism>
<evidence type="ECO:0000313" key="1">
    <source>
        <dbReference type="EMBL" id="GEB83494.1"/>
    </source>
</evidence>